<feature type="compositionally biased region" description="Low complexity" evidence="11">
    <location>
        <begin position="1751"/>
        <end position="1773"/>
    </location>
</feature>
<dbReference type="Gene3D" id="3.30.870.10">
    <property type="entry name" value="Endonuclease Chain A"/>
    <property type="match status" value="2"/>
</dbReference>
<evidence type="ECO:0000256" key="1">
    <source>
        <dbReference type="ARBA" id="ARBA00000798"/>
    </source>
</evidence>
<evidence type="ECO:0000256" key="4">
    <source>
        <dbReference type="ARBA" id="ARBA00022737"/>
    </source>
</evidence>
<feature type="region of interest" description="Disordered" evidence="11">
    <location>
        <begin position="1"/>
        <end position="52"/>
    </location>
</feature>
<keyword evidence="5" id="KW-0378">Hydrolase</keyword>
<feature type="region of interest" description="Disordered" evidence="11">
    <location>
        <begin position="1501"/>
        <end position="1525"/>
    </location>
</feature>
<feature type="domain" description="PLD phosphodiesterase" evidence="12">
    <location>
        <begin position="886"/>
        <end position="913"/>
    </location>
</feature>
<comment type="similarity">
    <text evidence="2">Belongs to the phospholipase D family.</text>
</comment>
<feature type="domain" description="PLD phosphodiesterase" evidence="12">
    <location>
        <begin position="1196"/>
        <end position="1223"/>
    </location>
</feature>
<evidence type="ECO:0000256" key="7">
    <source>
        <dbReference type="ARBA" id="ARBA00023098"/>
    </source>
</evidence>
<evidence type="ECO:0000313" key="14">
    <source>
        <dbReference type="Proteomes" id="UP000790833"/>
    </source>
</evidence>
<feature type="compositionally biased region" description="Polar residues" evidence="11">
    <location>
        <begin position="408"/>
        <end position="422"/>
    </location>
</feature>
<organism evidence="13 14">
    <name type="scientific">Scheffersomyces spartinae</name>
    <dbReference type="NCBI Taxonomy" id="45513"/>
    <lineage>
        <taxon>Eukaryota</taxon>
        <taxon>Fungi</taxon>
        <taxon>Dikarya</taxon>
        <taxon>Ascomycota</taxon>
        <taxon>Saccharomycotina</taxon>
        <taxon>Pichiomycetes</taxon>
        <taxon>Debaryomycetaceae</taxon>
        <taxon>Scheffersomyces</taxon>
    </lineage>
</organism>
<feature type="region of interest" description="Disordered" evidence="11">
    <location>
        <begin position="360"/>
        <end position="438"/>
    </location>
</feature>
<protein>
    <recommendedName>
        <fullName evidence="9">Phospholipase D1</fullName>
        <ecNumber evidence="3">3.1.4.4</ecNumber>
    </recommendedName>
    <alternativeName>
        <fullName evidence="8">Choline phosphatase 1</fullName>
    </alternativeName>
    <alternativeName>
        <fullName evidence="10">Phosphatidylcholine-hydrolyzing phospholipase D1</fullName>
    </alternativeName>
</protein>
<feature type="region of interest" description="Disordered" evidence="11">
    <location>
        <begin position="484"/>
        <end position="508"/>
    </location>
</feature>
<dbReference type="PANTHER" id="PTHR18896:SF76">
    <property type="entry name" value="PHOSPHOLIPASE"/>
    <property type="match status" value="1"/>
</dbReference>
<feature type="region of interest" description="Disordered" evidence="11">
    <location>
        <begin position="453"/>
        <end position="472"/>
    </location>
</feature>
<dbReference type="InterPro" id="IPR015679">
    <property type="entry name" value="PLipase_D_fam"/>
</dbReference>
<feature type="compositionally biased region" description="Basic and acidic residues" evidence="11">
    <location>
        <begin position="115"/>
        <end position="141"/>
    </location>
</feature>
<dbReference type="SMART" id="SM00155">
    <property type="entry name" value="PLDc"/>
    <property type="match status" value="2"/>
</dbReference>
<feature type="compositionally biased region" description="Basic and acidic residues" evidence="11">
    <location>
        <begin position="1501"/>
        <end position="1511"/>
    </location>
</feature>
<gene>
    <name evidence="13" type="primary">SPO14</name>
    <name evidence="13" type="ORF">KQ657_000075</name>
</gene>
<dbReference type="Pfam" id="PF00614">
    <property type="entry name" value="PLDc"/>
    <property type="match status" value="1"/>
</dbReference>
<keyword evidence="7" id="KW-0443">Lipid metabolism</keyword>
<reference evidence="13" key="1">
    <citation type="submission" date="2021-03" db="EMBL/GenBank/DDBJ databases">
        <authorList>
            <person name="Palmer J.M."/>
        </authorList>
    </citation>
    <scope>NUCLEOTIDE SEQUENCE</scope>
    <source>
        <strain evidence="13">ARV_011</strain>
    </source>
</reference>
<dbReference type="RefSeq" id="XP_043051609.1">
    <property type="nucleotide sequence ID" value="XM_043190932.1"/>
</dbReference>
<feature type="compositionally biased region" description="Basic and acidic residues" evidence="11">
    <location>
        <begin position="486"/>
        <end position="506"/>
    </location>
</feature>
<evidence type="ECO:0000256" key="10">
    <source>
        <dbReference type="ARBA" id="ARBA00079280"/>
    </source>
</evidence>
<dbReference type="CDD" id="cd01254">
    <property type="entry name" value="PH_PLD"/>
    <property type="match status" value="1"/>
</dbReference>
<dbReference type="EMBL" id="JAHMUF010000001">
    <property type="protein sequence ID" value="KAG7196064.1"/>
    <property type="molecule type" value="Genomic_DNA"/>
</dbReference>
<feature type="compositionally biased region" description="Basic and acidic residues" evidence="11">
    <location>
        <begin position="1374"/>
        <end position="1405"/>
    </location>
</feature>
<keyword evidence="6" id="KW-0442">Lipid degradation</keyword>
<dbReference type="CDD" id="cd09138">
    <property type="entry name" value="PLDc_vPLD1_2_yPLD_like_1"/>
    <property type="match status" value="1"/>
</dbReference>
<evidence type="ECO:0000256" key="3">
    <source>
        <dbReference type="ARBA" id="ARBA00012027"/>
    </source>
</evidence>
<evidence type="ECO:0000313" key="13">
    <source>
        <dbReference type="EMBL" id="KAG7196064.1"/>
    </source>
</evidence>
<dbReference type="OrthoDB" id="14911at2759"/>
<proteinExistence type="inferred from homology"/>
<comment type="caution">
    <text evidence="13">The sequence shown here is derived from an EMBL/GenBank/DDBJ whole genome shotgun (WGS) entry which is preliminary data.</text>
</comment>
<keyword evidence="14" id="KW-1185">Reference proteome</keyword>
<feature type="compositionally biased region" description="Polar residues" evidence="11">
    <location>
        <begin position="16"/>
        <end position="37"/>
    </location>
</feature>
<feature type="compositionally biased region" description="Basic and acidic residues" evidence="11">
    <location>
        <begin position="172"/>
        <end position="189"/>
    </location>
</feature>
<evidence type="ECO:0000256" key="6">
    <source>
        <dbReference type="ARBA" id="ARBA00022963"/>
    </source>
</evidence>
<evidence type="ECO:0000256" key="5">
    <source>
        <dbReference type="ARBA" id="ARBA00022801"/>
    </source>
</evidence>
<feature type="region of interest" description="Disordered" evidence="11">
    <location>
        <begin position="1357"/>
        <end position="1405"/>
    </location>
</feature>
<evidence type="ECO:0000256" key="11">
    <source>
        <dbReference type="SAM" id="MobiDB-lite"/>
    </source>
</evidence>
<dbReference type="PROSITE" id="PS50035">
    <property type="entry name" value="PLD"/>
    <property type="match status" value="2"/>
</dbReference>
<dbReference type="GO" id="GO:0004630">
    <property type="term" value="F:phospholipase D activity"/>
    <property type="evidence" value="ECO:0007669"/>
    <property type="project" value="UniProtKB-EC"/>
</dbReference>
<feature type="compositionally biased region" description="Basic and acidic residues" evidence="11">
    <location>
        <begin position="389"/>
        <end position="402"/>
    </location>
</feature>
<feature type="region of interest" description="Disordered" evidence="11">
    <location>
        <begin position="115"/>
        <end position="142"/>
    </location>
</feature>
<dbReference type="SUPFAM" id="SSF56024">
    <property type="entry name" value="Phospholipase D/nuclease"/>
    <property type="match status" value="2"/>
</dbReference>
<evidence type="ECO:0000256" key="8">
    <source>
        <dbReference type="ARBA" id="ARBA00042228"/>
    </source>
</evidence>
<feature type="compositionally biased region" description="Polar residues" evidence="11">
    <location>
        <begin position="1776"/>
        <end position="1790"/>
    </location>
</feature>
<comment type="catalytic activity">
    <reaction evidence="1">
        <text>a 1,2-diacyl-sn-glycero-3-phosphocholine + H2O = a 1,2-diacyl-sn-glycero-3-phosphate + choline + H(+)</text>
        <dbReference type="Rhea" id="RHEA:14445"/>
        <dbReference type="ChEBI" id="CHEBI:15354"/>
        <dbReference type="ChEBI" id="CHEBI:15377"/>
        <dbReference type="ChEBI" id="CHEBI:15378"/>
        <dbReference type="ChEBI" id="CHEBI:57643"/>
        <dbReference type="ChEBI" id="CHEBI:58608"/>
        <dbReference type="EC" id="3.1.4.4"/>
    </reaction>
</comment>
<dbReference type="PANTHER" id="PTHR18896">
    <property type="entry name" value="PHOSPHOLIPASE D"/>
    <property type="match status" value="1"/>
</dbReference>
<feature type="compositionally biased region" description="Low complexity" evidence="11">
    <location>
        <begin position="424"/>
        <end position="435"/>
    </location>
</feature>
<dbReference type="CDD" id="cd09141">
    <property type="entry name" value="PLDc_vPLD1_2_yPLD_like_2"/>
    <property type="match status" value="1"/>
</dbReference>
<dbReference type="InterPro" id="IPR025202">
    <property type="entry name" value="PLD-like_dom"/>
</dbReference>
<dbReference type="InterPro" id="IPR001736">
    <property type="entry name" value="PLipase_D/transphosphatidylase"/>
</dbReference>
<dbReference type="GeneID" id="66113449"/>
<dbReference type="Pfam" id="PF13091">
    <property type="entry name" value="PLDc_2"/>
    <property type="match status" value="1"/>
</dbReference>
<evidence type="ECO:0000259" key="12">
    <source>
        <dbReference type="PROSITE" id="PS50035"/>
    </source>
</evidence>
<evidence type="ECO:0000256" key="9">
    <source>
        <dbReference type="ARBA" id="ARBA00074658"/>
    </source>
</evidence>
<name>A0A9P7VDW4_9ASCO</name>
<feature type="compositionally biased region" description="Basic residues" evidence="11">
    <location>
        <begin position="38"/>
        <end position="49"/>
    </location>
</feature>
<sequence length="1860" mass="211886">MTPGKKVLTLDEFESTNENGKTLNDENAVSNKGPNSHTHTHKQPKKHAKLREEEDVNELLKTVSNDASLNRLSVNLGGSQHLENSTMLGETQDDEQIIGNTLGFSVFGSKFKDTKESREAENDATQHRHEYVGKESDDNKARTKRPSLGALLKSFLRFKYNGIPNVNELAQHENEEEGRGGKEHQHDVSGTEGAPVPPKLVQRQSRFGSIFRSETGPDGLLSEAYWKRRFNFHKKPPAKDKKALQTHLKEQSTLDNMIQERAQLLVGALGSGAPAISLLASCLLEDEHGIARAPLLLNLLVFKVTDISPHVNTRVRRFRIDFEYGVTNQRLKWSVQKTAKDLLYLHSKLKLTNFRVHSSKSLNLPSCPTPPIRTAKKQKTKMKSFANPKSEKLESKTSRPKGDATGNEGISNPETGINNDKISSNDLSNDRSSNNGALHANGQEALFHISEQNEDDNSIAPRSPSDLKSDEPKTMQMLQNVSGPEIEIRDGQLHESSTKIDGEQRQPSKAVKRKALITHSLVGEMESLLVPLARLRSNLSSLSGVSFGDEGKRSKVEKNDEYIKAVEVYLSKIISIIGLKPQSNKLFQFFEVSPLSSLLCYETGYSGKQGLVHIGGTTKSQGWRVGHFRANDLRGMISRRSHKWLLIRHSYVTYVSNINSTSPLEVFLVDGGFKIIFNLERDEELLKSESSDSDTDLDDSSIALKVIAESEVETVNSSIFNHLKITLENNERKLVLLPRSRREQLQWIGSLNKMKNSTIWAEKHRFGSFAPIRENVLAQWFVDGRDYFWAVSSALEMAKDVIYIHDWWLSPELYMRRPGNGNQQWRLDRILQRKAQQGVKIFVIVYRNVGSTVATDSLYTKHSLINLHPENIHVIRSPNQLLQNTFFWAHHEKLCIIDQTIAFLGGIDLCFGRYDTPDHVLVDDSKLDFQSLNSEFRPAQEEYSRFQTFPGKDYSNPRVKDFFELDKPYESMYDREKVPRMPWHDVHMVTSGKVARDLARHFVQRWNYLLRQKRPSRFTPLLTPPSDMTDEEVEMLGLTGTCEIQLLRSSGSWALGLKEHEQSIQHAYLKLIETSEHFVYIENQFFITACFIDGTEIKNRIGDALVDRIIRAHENNESWRAVIVIPLMPGFESQVDEPDGSSVRVIMQCQFMSISRGSTSIFAKLRKYGIDPDDYIQFYSLRKWGRIGPDRTLVTEQLYIHAKTMIVDDRAAIIGSANINERSMRGVRDSEVAAVIRDKETIETTMAGEPWKAGKFPHSLRCRLMREHLGIDVDIYEIVERRFAYFERVAKSPEGLRYATSAFYKPENVLLSAMVEIASRDILGERDGTSRFNKFNSSRNVDVSNLRYFDEDLPEEEDDVKPLPLPVSFNNRTGAHEANKGIRDKKKLSYDQRVQHNDSHTKDVYGEGIDKYRSKLAKKARLNSSKFLKELANKQMKTNPTDLFLPDEQAVKEFLELDDSDMIDEMDRESEDIISARNKERWRLLKKISYLQRVTAKAKAERESEYKKRGDAGYNSHNTSNADDMKQQLLLTKVVKGEISDRESRGSPNPPGSANVPFIKDEQGMTSIKVQTDVASESVPITSLTEEGVRDLMDSIIPKNLPHFSNFIDPYDFEDPMSVELFDNWVEHARINTEIFRWVFHTQPDDMVLTWKDYKRYGKLNKAFGVLQEREAKYRRQNRSFIAEDTDSDDEESGDKADTTFDMSSLANDYGLLGEAPPSAHSSTSNLNKVNGRKKQIKFNMNSVAEEEQGTESSTTPDQESQSESSTTSQEPPNLTREQYQGQAPPQINAGSKPRKRLISMSAKRAHMDNKIFDRNTAERLLSEIRGHLVIFPSDWLMSELEGGNWFYNTDRLPPIDIYD</sequence>
<dbReference type="EC" id="3.1.4.4" evidence="3"/>
<feature type="region of interest" description="Disordered" evidence="11">
    <location>
        <begin position="172"/>
        <end position="199"/>
    </location>
</feature>
<feature type="compositionally biased region" description="Acidic residues" evidence="11">
    <location>
        <begin position="1684"/>
        <end position="1693"/>
    </location>
</feature>
<dbReference type="Proteomes" id="UP000790833">
    <property type="component" value="Unassembled WGS sequence"/>
</dbReference>
<dbReference type="GO" id="GO:0009395">
    <property type="term" value="P:phospholipid catabolic process"/>
    <property type="evidence" value="ECO:0007669"/>
    <property type="project" value="TreeGrafter"/>
</dbReference>
<evidence type="ECO:0000256" key="2">
    <source>
        <dbReference type="ARBA" id="ARBA00008664"/>
    </source>
</evidence>
<accession>A0A9P7VDW4</accession>
<dbReference type="FunFam" id="3.30.870.10:FF:000011">
    <property type="entry name" value="Phospholipase"/>
    <property type="match status" value="1"/>
</dbReference>
<keyword evidence="4" id="KW-0677">Repeat</keyword>
<feature type="compositionally biased region" description="Polar residues" evidence="11">
    <location>
        <begin position="1720"/>
        <end position="1729"/>
    </location>
</feature>
<feature type="region of interest" description="Disordered" evidence="11">
    <location>
        <begin position="1678"/>
        <end position="1796"/>
    </location>
</feature>